<keyword evidence="1" id="KW-0812">Transmembrane</keyword>
<sequence length="145" mass="16146">MVAYEPVATFRKIGDLWRDKMVKRLFTVMLVLCFLGFAIVSVTPKDVFAASAEEQAEQDRKDAKAIQILVGLALLVFIFNYADKNKSAGIDSSKYSSLSNEQVKPALTSFTKKSKKSEQGMKVGLDSSTFGYFPDVRDDLNTQTK</sequence>
<organism evidence="2">
    <name type="scientific">marine sediment metagenome</name>
    <dbReference type="NCBI Taxonomy" id="412755"/>
    <lineage>
        <taxon>unclassified sequences</taxon>
        <taxon>metagenomes</taxon>
        <taxon>ecological metagenomes</taxon>
    </lineage>
</organism>
<dbReference type="EMBL" id="LAZR01033166">
    <property type="protein sequence ID" value="KKL48866.1"/>
    <property type="molecule type" value="Genomic_DNA"/>
</dbReference>
<gene>
    <name evidence="2" type="ORF">LCGC14_2321210</name>
</gene>
<protein>
    <submittedName>
        <fullName evidence="2">Uncharacterized protein</fullName>
    </submittedName>
</protein>
<dbReference type="AlphaFoldDB" id="A0A0F9D5A1"/>
<feature type="transmembrane region" description="Helical" evidence="1">
    <location>
        <begin position="63"/>
        <end position="82"/>
    </location>
</feature>
<feature type="transmembrane region" description="Helical" evidence="1">
    <location>
        <begin position="21"/>
        <end position="43"/>
    </location>
</feature>
<evidence type="ECO:0000313" key="2">
    <source>
        <dbReference type="EMBL" id="KKL48866.1"/>
    </source>
</evidence>
<keyword evidence="1" id="KW-1133">Transmembrane helix</keyword>
<comment type="caution">
    <text evidence="2">The sequence shown here is derived from an EMBL/GenBank/DDBJ whole genome shotgun (WGS) entry which is preliminary data.</text>
</comment>
<proteinExistence type="predicted"/>
<name>A0A0F9D5A1_9ZZZZ</name>
<evidence type="ECO:0000256" key="1">
    <source>
        <dbReference type="SAM" id="Phobius"/>
    </source>
</evidence>
<feature type="non-terminal residue" evidence="2">
    <location>
        <position position="145"/>
    </location>
</feature>
<accession>A0A0F9D5A1</accession>
<reference evidence="2" key="1">
    <citation type="journal article" date="2015" name="Nature">
        <title>Complex archaea that bridge the gap between prokaryotes and eukaryotes.</title>
        <authorList>
            <person name="Spang A."/>
            <person name="Saw J.H."/>
            <person name="Jorgensen S.L."/>
            <person name="Zaremba-Niedzwiedzka K."/>
            <person name="Martijn J."/>
            <person name="Lind A.E."/>
            <person name="van Eijk R."/>
            <person name="Schleper C."/>
            <person name="Guy L."/>
            <person name="Ettema T.J."/>
        </authorList>
    </citation>
    <scope>NUCLEOTIDE SEQUENCE</scope>
</reference>
<keyword evidence="1" id="KW-0472">Membrane</keyword>